<evidence type="ECO:0000256" key="1">
    <source>
        <dbReference type="SAM" id="Phobius"/>
    </source>
</evidence>
<feature type="transmembrane region" description="Helical" evidence="1">
    <location>
        <begin position="31"/>
        <end position="62"/>
    </location>
</feature>
<evidence type="ECO:0000313" key="2">
    <source>
        <dbReference type="EMBL" id="GMN41922.1"/>
    </source>
</evidence>
<evidence type="ECO:0000313" key="3">
    <source>
        <dbReference type="Proteomes" id="UP001187192"/>
    </source>
</evidence>
<organism evidence="2 3">
    <name type="scientific">Ficus carica</name>
    <name type="common">Common fig</name>
    <dbReference type="NCBI Taxonomy" id="3494"/>
    <lineage>
        <taxon>Eukaryota</taxon>
        <taxon>Viridiplantae</taxon>
        <taxon>Streptophyta</taxon>
        <taxon>Embryophyta</taxon>
        <taxon>Tracheophyta</taxon>
        <taxon>Spermatophyta</taxon>
        <taxon>Magnoliopsida</taxon>
        <taxon>eudicotyledons</taxon>
        <taxon>Gunneridae</taxon>
        <taxon>Pentapetalae</taxon>
        <taxon>rosids</taxon>
        <taxon>fabids</taxon>
        <taxon>Rosales</taxon>
        <taxon>Moraceae</taxon>
        <taxon>Ficeae</taxon>
        <taxon>Ficus</taxon>
    </lineage>
</organism>
<dbReference type="EMBL" id="BTGU01000013">
    <property type="protein sequence ID" value="GMN41922.1"/>
    <property type="molecule type" value="Genomic_DNA"/>
</dbReference>
<protein>
    <submittedName>
        <fullName evidence="2">Uncharacterized protein</fullName>
    </submittedName>
</protein>
<dbReference type="PANTHER" id="PTHR33133">
    <property type="entry name" value="OS08G0107100 PROTEIN-RELATED"/>
    <property type="match status" value="1"/>
</dbReference>
<name>A0AA88D541_FICCA</name>
<accession>A0AA88D541</accession>
<dbReference type="PANTHER" id="PTHR33133:SF7">
    <property type="entry name" value="F26K24.10 PROTEIN-RELATED"/>
    <property type="match status" value="1"/>
</dbReference>
<feature type="transmembrane region" description="Helical" evidence="1">
    <location>
        <begin position="124"/>
        <end position="146"/>
    </location>
</feature>
<keyword evidence="1" id="KW-1133">Transmembrane helix</keyword>
<keyword evidence="1" id="KW-0472">Membrane</keyword>
<dbReference type="AlphaFoldDB" id="A0AA88D541"/>
<keyword evidence="1" id="KW-0812">Transmembrane</keyword>
<sequence length="163" mass="18374">MISTIFAVLLDLVIVGARRLAFHIEASSPYFLVVCLSMVVLLVLVVIHLQVNWALAPVVVVAESTWGSKALDRSWSSIKGRRWLAFSVFVLCGVFWWNICYRFRMVQSDDYCKESERSYIVKPVTLNLLVIVKLYLVAANTALYVIRKAESGGDCIKLAVDRS</sequence>
<feature type="transmembrane region" description="Helical" evidence="1">
    <location>
        <begin position="83"/>
        <end position="104"/>
    </location>
</feature>
<reference evidence="2" key="1">
    <citation type="submission" date="2023-07" db="EMBL/GenBank/DDBJ databases">
        <title>draft genome sequence of fig (Ficus carica).</title>
        <authorList>
            <person name="Takahashi T."/>
            <person name="Nishimura K."/>
        </authorList>
    </citation>
    <scope>NUCLEOTIDE SEQUENCE</scope>
</reference>
<keyword evidence="3" id="KW-1185">Reference proteome</keyword>
<dbReference type="Proteomes" id="UP001187192">
    <property type="component" value="Unassembled WGS sequence"/>
</dbReference>
<comment type="caution">
    <text evidence="2">The sequence shown here is derived from an EMBL/GenBank/DDBJ whole genome shotgun (WGS) entry which is preliminary data.</text>
</comment>
<gene>
    <name evidence="2" type="ORF">TIFTF001_011139</name>
</gene>
<proteinExistence type="predicted"/>